<reference evidence="3 4" key="1">
    <citation type="journal article" date="2012" name="BMC Genomics">
        <title>Genomic basis of broad host range and environmental adaptability of Rhizobium tropici CIAT 899 and Rhizobium sp. PRF 81 which are used in inoculants for common bean (Phaseolus vulgaris L.).</title>
        <authorList>
            <person name="Ormeno-Orrillo E."/>
            <person name="Menna P."/>
            <person name="Almeida L.G."/>
            <person name="Ollero F.J."/>
            <person name="Nicolas M.F."/>
            <person name="Pains Rodrigues E."/>
            <person name="Shigueyoshi Nakatani A."/>
            <person name="Silva Batista J.S."/>
            <person name="Oliveira Chueire L.M."/>
            <person name="Souza R.C."/>
            <person name="Ribeiro Vasconcelos A.T."/>
            <person name="Megias M."/>
            <person name="Hungria M."/>
            <person name="Martinez-Romero E."/>
        </authorList>
    </citation>
    <scope>NUCLEOTIDE SEQUENCE [LARGE SCALE GENOMIC DNA]</scope>
    <source>
        <strain evidence="3 4">PRF 81</strain>
        <plasmid evidence="3">pPRF81a</plasmid>
    </source>
</reference>
<evidence type="ECO:0000256" key="1">
    <source>
        <dbReference type="SAM" id="MobiDB-lite"/>
    </source>
</evidence>
<name>N6UPT2_9HYPH</name>
<sequence length="455" mass="52427">MDIVRIFVDANIFIEMKDLSSVNWRDLFPQAEEVRILVSMHVVKELDKLKNDRIERRRKRARLALQLIDEASQLNEKILREDPYRLTLETVFPRAHHWDDYHILDQNDPDDRLVAHVIEEGGSILFSDDSGPRIKASKYGVTAVQPPSSFRLPPEESPEQKKVRELSERIRTLEDNRPRMMLKLGCPSDPIVLERPLLGPMPDDLQADLVKRILDLHPKLKKPAENSAAAVLGVRKANVVDWARYEVGYDNFVEKVKRHAAEIHIKLNAIPLSLEVPFEVVNIGRVTLTNADVAIRLQGEARLHVHEEDTDQNEDQDDLDRFDLEFPDPPQLGESNQSPRVRFGRRPWMALQHIRYPGAVTFQWDIVPDEENPRRANLSNNEFRVGKSHADKIAIVPEGTLPLDLSLTFDLEARDLDEPVTKEFRVRIEMVDREWTFDDFERVESVLPAASAAFL</sequence>
<feature type="region of interest" description="Disordered" evidence="1">
    <location>
        <begin position="305"/>
        <end position="339"/>
    </location>
</feature>
<protein>
    <recommendedName>
        <fullName evidence="2">PIN domain-containing protein</fullName>
    </recommendedName>
</protein>
<dbReference type="Proteomes" id="UP000012429">
    <property type="component" value="Unassembled WGS sequence"/>
</dbReference>
<evidence type="ECO:0000259" key="2">
    <source>
        <dbReference type="Pfam" id="PF13638"/>
    </source>
</evidence>
<dbReference type="OrthoDB" id="1435640at2"/>
<dbReference type="SUPFAM" id="SSF88723">
    <property type="entry name" value="PIN domain-like"/>
    <property type="match status" value="1"/>
</dbReference>
<feature type="compositionally biased region" description="Acidic residues" evidence="1">
    <location>
        <begin position="308"/>
        <end position="318"/>
    </location>
</feature>
<evidence type="ECO:0000313" key="4">
    <source>
        <dbReference type="Proteomes" id="UP000012429"/>
    </source>
</evidence>
<dbReference type="EMBL" id="AQHN01000095">
    <property type="protein sequence ID" value="ENN83770.1"/>
    <property type="molecule type" value="Genomic_DNA"/>
</dbReference>
<geneLocation type="plasmid" evidence="3">
    <name>pPRF81a</name>
</geneLocation>
<dbReference type="InterPro" id="IPR002716">
    <property type="entry name" value="PIN_dom"/>
</dbReference>
<evidence type="ECO:0000313" key="3">
    <source>
        <dbReference type="EMBL" id="ENN83770.1"/>
    </source>
</evidence>
<dbReference type="Gene3D" id="3.40.50.1010">
    <property type="entry name" value="5'-nuclease"/>
    <property type="match status" value="1"/>
</dbReference>
<dbReference type="InterPro" id="IPR029060">
    <property type="entry name" value="PIN-like_dom_sf"/>
</dbReference>
<dbReference type="Pfam" id="PF13638">
    <property type="entry name" value="PIN_4"/>
    <property type="match status" value="1"/>
</dbReference>
<keyword evidence="3" id="KW-0614">Plasmid</keyword>
<comment type="caution">
    <text evidence="3">The sequence shown here is derived from an EMBL/GenBank/DDBJ whole genome shotgun (WGS) entry which is preliminary data.</text>
</comment>
<organism evidence="3 4">
    <name type="scientific">Rhizobium freirei PRF 81</name>
    <dbReference type="NCBI Taxonomy" id="363754"/>
    <lineage>
        <taxon>Bacteria</taxon>
        <taxon>Pseudomonadati</taxon>
        <taxon>Pseudomonadota</taxon>
        <taxon>Alphaproteobacteria</taxon>
        <taxon>Hyphomicrobiales</taxon>
        <taxon>Rhizobiaceae</taxon>
        <taxon>Rhizobium/Agrobacterium group</taxon>
        <taxon>Rhizobium</taxon>
    </lineage>
</organism>
<keyword evidence="4" id="KW-1185">Reference proteome</keyword>
<proteinExistence type="predicted"/>
<gene>
    <name evidence="3" type="ORF">RHSP_40861</name>
</gene>
<feature type="domain" description="PIN" evidence="2">
    <location>
        <begin position="8"/>
        <end position="144"/>
    </location>
</feature>
<dbReference type="PATRIC" id="fig|363754.4.peg.6673"/>
<dbReference type="RefSeq" id="WP_004129261.1">
    <property type="nucleotide sequence ID" value="NZ_AQHN01000095.1"/>
</dbReference>
<accession>N6UPT2</accession>
<dbReference type="AlphaFoldDB" id="N6UPT2"/>